<dbReference type="PROSITE" id="PS50983">
    <property type="entry name" value="FE_B12_PBP"/>
    <property type="match status" value="1"/>
</dbReference>
<dbReference type="InterPro" id="IPR050902">
    <property type="entry name" value="ABC_Transporter_SBP"/>
</dbReference>
<dbReference type="EMBL" id="APLQ01000011">
    <property type="protein sequence ID" value="ENO15538.2"/>
    <property type="molecule type" value="Genomic_DNA"/>
</dbReference>
<dbReference type="HOGENOM" id="CLU_038034_7_3_6"/>
<feature type="domain" description="Fe/B12 periplasmic-binding" evidence="1">
    <location>
        <begin position="73"/>
        <end position="365"/>
    </location>
</feature>
<keyword evidence="3" id="KW-1185">Reference proteome</keyword>
<evidence type="ECO:0000313" key="2">
    <source>
        <dbReference type="EMBL" id="ENO15538.2"/>
    </source>
</evidence>
<evidence type="ECO:0000313" key="3">
    <source>
        <dbReference type="Proteomes" id="UP000013165"/>
    </source>
</evidence>
<evidence type="ECO:0000259" key="1">
    <source>
        <dbReference type="PROSITE" id="PS50983"/>
    </source>
</evidence>
<dbReference type="STRING" id="626887.J057_09306"/>
<dbReference type="PANTHER" id="PTHR30535">
    <property type="entry name" value="VITAMIN B12-BINDING PROTEIN"/>
    <property type="match status" value="1"/>
</dbReference>
<accession>N6X390</accession>
<dbReference type="PANTHER" id="PTHR30535:SF7">
    <property type="entry name" value="IRON(III) DICITRATE-BINDING PROTEIN"/>
    <property type="match status" value="1"/>
</dbReference>
<dbReference type="eggNOG" id="COG0614">
    <property type="taxonomic scope" value="Bacteria"/>
</dbReference>
<organism evidence="2 3">
    <name type="scientific">Marinobacter nanhaiticus D15-8W</name>
    <dbReference type="NCBI Taxonomy" id="626887"/>
    <lineage>
        <taxon>Bacteria</taxon>
        <taxon>Pseudomonadati</taxon>
        <taxon>Pseudomonadota</taxon>
        <taxon>Gammaproteobacteria</taxon>
        <taxon>Pseudomonadales</taxon>
        <taxon>Marinobacteraceae</taxon>
        <taxon>Marinobacter</taxon>
    </lineage>
</organism>
<dbReference type="InterPro" id="IPR002491">
    <property type="entry name" value="ABC_transptr_periplasmic_BD"/>
</dbReference>
<sequence length="365" mass="39679">MFCSSRHSDKHHSRARLFKRESVGNTPTTAPIRLLAFALAALPALLVAAETTDYPLTIRNCGLDVSFDAAPDNTVTIGQSATEIIYSLGVGETVSGTSVWFNPTLPEFKALNAGIERIADNDPSFEAVVNKKPDLVAVQYEWHVGATGSVATRGQFHELGIPTYIMPADCDTKDNSTGGDGTRVTAFSTDSIYKGITELAAIYDVKNAGADLVDSLKAREADAVERAESLDLPDDLSAVFWFSSADLEIDPYVAGRLGAPGYMMDKLGIENVIESNEEWPTVGWESIAKADPDVIVVARMDRRRFPADDVEKKLAFLRKDPVTSQMTAVQEGRIVQMDAHAMSATMRTIFGLEELSETLGEMSFD</sequence>
<dbReference type="Proteomes" id="UP000013165">
    <property type="component" value="Unassembled WGS sequence"/>
</dbReference>
<dbReference type="OrthoDB" id="9797850at2"/>
<protein>
    <submittedName>
        <fullName evidence="2">ABC transporter substrate-binding protein</fullName>
    </submittedName>
</protein>
<dbReference type="SUPFAM" id="SSF53807">
    <property type="entry name" value="Helical backbone' metal receptor"/>
    <property type="match status" value="1"/>
</dbReference>
<reference evidence="2 3" key="1">
    <citation type="journal article" date="2013" name="Genome Announc.">
        <title>Genome Sequence of the Polycyclic Aromatic Hydrocarbon-Degrading Bacterium Strain Marinobacter nanhaiticus D15-8WT.</title>
        <authorList>
            <person name="Cui Z."/>
            <person name="Gao W."/>
            <person name="Li Q."/>
            <person name="Xu G."/>
            <person name="Zheng L."/>
        </authorList>
    </citation>
    <scope>NUCLEOTIDE SEQUENCE [LARGE SCALE GENOMIC DNA]</scope>
    <source>
        <strain evidence="2 3">D15-8W</strain>
    </source>
</reference>
<dbReference type="PATRIC" id="fig|626887.3.peg.1865"/>
<comment type="caution">
    <text evidence="2">The sequence shown here is derived from an EMBL/GenBank/DDBJ whole genome shotgun (WGS) entry which is preliminary data.</text>
</comment>
<dbReference type="Gene3D" id="3.40.50.1980">
    <property type="entry name" value="Nitrogenase molybdenum iron protein domain"/>
    <property type="match status" value="2"/>
</dbReference>
<name>N6X390_9GAMM</name>
<gene>
    <name evidence="2" type="ORF">J057_09306</name>
</gene>
<proteinExistence type="predicted"/>
<dbReference type="Pfam" id="PF01497">
    <property type="entry name" value="Peripla_BP_2"/>
    <property type="match status" value="1"/>
</dbReference>
<dbReference type="AlphaFoldDB" id="N6X390"/>